<feature type="compositionally biased region" description="Polar residues" evidence="3">
    <location>
        <begin position="126"/>
        <end position="140"/>
    </location>
</feature>
<reference evidence="6 7" key="1">
    <citation type="submission" date="2013-02" db="EMBL/GenBank/DDBJ databases">
        <title>The Genome Annotation of Plasmodium falciparum Tanzania (2000708).</title>
        <authorList>
            <consortium name="The Broad Institute Genome Sequencing Platform"/>
            <consortium name="The Broad Institute Genome Sequencing Center for Infectious Disease"/>
            <person name="Neafsey D."/>
            <person name="Hoffman S."/>
            <person name="Volkman S."/>
            <person name="Rosenthal P."/>
            <person name="Walker B."/>
            <person name="Young S.K."/>
            <person name="Zeng Q."/>
            <person name="Gargeya S."/>
            <person name="Fitzgerald M."/>
            <person name="Haas B."/>
            <person name="Abouelleil A."/>
            <person name="Allen A.W."/>
            <person name="Alvarado L."/>
            <person name="Arachchi H.M."/>
            <person name="Berlin A.M."/>
            <person name="Chapman S.B."/>
            <person name="Gainer-Dewar J."/>
            <person name="Goldberg J."/>
            <person name="Griggs A."/>
            <person name="Gujja S."/>
            <person name="Hansen M."/>
            <person name="Howarth C."/>
            <person name="Imamovic A."/>
            <person name="Ireland A."/>
            <person name="Larimer J."/>
            <person name="McCowan C."/>
            <person name="Murphy C."/>
            <person name="Pearson M."/>
            <person name="Poon T.W."/>
            <person name="Priest M."/>
            <person name="Roberts A."/>
            <person name="Saif S."/>
            <person name="Shea T."/>
            <person name="Sisk P."/>
            <person name="Sykes S."/>
            <person name="Wortman J."/>
            <person name="Nusbaum C."/>
            <person name="Birren B."/>
        </authorList>
    </citation>
    <scope>NUCLEOTIDE SEQUENCE [LARGE SCALE GENOMIC DNA]</scope>
    <source>
        <strain evidence="7">Tanzania (2000708)</strain>
    </source>
</reference>
<keyword evidence="4" id="KW-0812">Transmembrane</keyword>
<feature type="domain" description="EGF-like" evidence="5">
    <location>
        <begin position="234"/>
        <end position="246"/>
    </location>
</feature>
<dbReference type="EMBL" id="KI926272">
    <property type="protein sequence ID" value="ETW39085.1"/>
    <property type="molecule type" value="Genomic_DNA"/>
</dbReference>
<gene>
    <name evidence="6" type="ORF">PFTANZ_00243</name>
</gene>
<dbReference type="SMART" id="SM00181">
    <property type="entry name" value="EGF"/>
    <property type="match status" value="1"/>
</dbReference>
<dbReference type="eggNOG" id="ENOG502TMXV">
    <property type="taxonomic scope" value="Eukaryota"/>
</dbReference>
<evidence type="ECO:0000256" key="3">
    <source>
        <dbReference type="SAM" id="MobiDB-lite"/>
    </source>
</evidence>
<evidence type="ECO:0000256" key="4">
    <source>
        <dbReference type="SAM" id="Phobius"/>
    </source>
</evidence>
<evidence type="ECO:0000313" key="6">
    <source>
        <dbReference type="EMBL" id="ETW39085.1"/>
    </source>
</evidence>
<dbReference type="Pfam" id="PF12947">
    <property type="entry name" value="EGF_3"/>
    <property type="match status" value="1"/>
</dbReference>
<dbReference type="Proteomes" id="UP000030708">
    <property type="component" value="Unassembled WGS sequence"/>
</dbReference>
<evidence type="ECO:0000256" key="1">
    <source>
        <dbReference type="ARBA" id="ARBA00022536"/>
    </source>
</evidence>
<keyword evidence="4" id="KW-1133">Transmembrane helix</keyword>
<evidence type="ECO:0000259" key="5">
    <source>
        <dbReference type="PROSITE" id="PS01186"/>
    </source>
</evidence>
<dbReference type="SUPFAM" id="SSF57196">
    <property type="entry name" value="EGF/Laminin"/>
    <property type="match status" value="1"/>
</dbReference>
<dbReference type="InterPro" id="IPR024731">
    <property type="entry name" value="NELL2-like_EGF"/>
</dbReference>
<feature type="compositionally biased region" description="Low complexity" evidence="3">
    <location>
        <begin position="94"/>
        <end position="103"/>
    </location>
</feature>
<evidence type="ECO:0000313" key="7">
    <source>
        <dbReference type="Proteomes" id="UP000030708"/>
    </source>
</evidence>
<keyword evidence="4" id="KW-0472">Membrane</keyword>
<dbReference type="OrthoDB" id="10045365at2759"/>
<dbReference type="PROSITE" id="PS01186">
    <property type="entry name" value="EGF_2"/>
    <property type="match status" value="1"/>
</dbReference>
<organism evidence="6 7">
    <name type="scientific">Plasmodium falciparum Tanzania</name>
    <name type="common">2000708</name>
    <dbReference type="NCBI Taxonomy" id="1036725"/>
    <lineage>
        <taxon>Eukaryota</taxon>
        <taxon>Sar</taxon>
        <taxon>Alveolata</taxon>
        <taxon>Apicomplexa</taxon>
        <taxon>Aconoidasida</taxon>
        <taxon>Haemosporida</taxon>
        <taxon>Plasmodiidae</taxon>
        <taxon>Plasmodium</taxon>
        <taxon>Plasmodium (Laverania)</taxon>
    </lineage>
</organism>
<keyword evidence="2" id="KW-1015">Disulfide bond</keyword>
<keyword evidence="1" id="KW-0245">EGF-like domain</keyword>
<accession>A0A024WF15</accession>
<proteinExistence type="predicted"/>
<feature type="region of interest" description="Disordered" evidence="3">
    <location>
        <begin position="39"/>
        <end position="150"/>
    </location>
</feature>
<sequence>MNILCILSYIYFFVIFYSLNLNNKNENFLVVRRLMNDEKGEGGFTSKNKENGNNNRNNENELKEEGSLPTKMNEKNSNSSDKQPNDISHDESKSNSNNSQNIQKEPEEKENSNPNLDSSENSSESATRSVDISEHNSNNPETKEENGEEPLDLEINENAEIGQEPPNRLHFDNVDDEVPHYSALRYNKVEKNVTDEMLLYNMMSDQNRKSCAINNGGCSDDQICININNIGVKCICKDGYLLGTKCIILNSYSCHPFFSILIYITLFLLLFV</sequence>
<protein>
    <recommendedName>
        <fullName evidence="5">EGF-like domain-containing protein</fullName>
    </recommendedName>
</protein>
<dbReference type="InterPro" id="IPR000742">
    <property type="entry name" value="EGF"/>
</dbReference>
<dbReference type="Gene3D" id="2.10.25.10">
    <property type="entry name" value="Laminin"/>
    <property type="match status" value="1"/>
</dbReference>
<dbReference type="AlphaFoldDB" id="A0A024WF15"/>
<feature type="transmembrane region" description="Helical" evidence="4">
    <location>
        <begin position="6"/>
        <end position="23"/>
    </location>
</feature>
<feature type="transmembrane region" description="Helical" evidence="4">
    <location>
        <begin position="247"/>
        <end position="271"/>
    </location>
</feature>
<reference evidence="6 7" key="2">
    <citation type="submission" date="2013-02" db="EMBL/GenBank/DDBJ databases">
        <title>The Genome Sequence of Plasmodium falciparum Tanzania (2000708).</title>
        <authorList>
            <consortium name="The Broad Institute Genome Sequencing Platform"/>
            <consortium name="The Broad Institute Genome Sequencing Center for Infectious Disease"/>
            <person name="Neafsey D."/>
            <person name="Cheeseman I."/>
            <person name="Volkman S."/>
            <person name="Adams J."/>
            <person name="Walker B."/>
            <person name="Young S.K."/>
            <person name="Zeng Q."/>
            <person name="Gargeya S."/>
            <person name="Fitzgerald M."/>
            <person name="Haas B."/>
            <person name="Abouelleil A."/>
            <person name="Alvarado L."/>
            <person name="Arachchi H.M."/>
            <person name="Berlin A.M."/>
            <person name="Chapman S.B."/>
            <person name="Dewar J."/>
            <person name="Goldberg J."/>
            <person name="Griggs A."/>
            <person name="Gujja S."/>
            <person name="Hansen M."/>
            <person name="Howarth C."/>
            <person name="Imamovic A."/>
            <person name="Larimer J."/>
            <person name="McCowan C."/>
            <person name="Murphy C."/>
            <person name="Neiman D."/>
            <person name="Pearson M."/>
            <person name="Priest M."/>
            <person name="Roberts A."/>
            <person name="Saif S."/>
            <person name="Shea T."/>
            <person name="Sisk P."/>
            <person name="Sykes S."/>
            <person name="Wortman J."/>
            <person name="Nusbaum C."/>
            <person name="Birren B."/>
        </authorList>
    </citation>
    <scope>NUCLEOTIDE SEQUENCE [LARGE SCALE GENOMIC DNA]</scope>
    <source>
        <strain evidence="7">Tanzania (2000708)</strain>
    </source>
</reference>
<feature type="compositionally biased region" description="Low complexity" evidence="3">
    <location>
        <begin position="112"/>
        <end position="125"/>
    </location>
</feature>
<feature type="compositionally biased region" description="Basic and acidic residues" evidence="3">
    <location>
        <begin position="83"/>
        <end position="93"/>
    </location>
</feature>
<name>A0A024WF15_PLAFA</name>
<evidence type="ECO:0000256" key="2">
    <source>
        <dbReference type="ARBA" id="ARBA00023157"/>
    </source>
</evidence>